<protein>
    <recommendedName>
        <fullName evidence="5">Tetratricopeptide repeat protein 29</fullName>
    </recommendedName>
</protein>
<sequence>MRPKIYLSPIKRQKIKQQKDKEFKKYMRNTLPVYSRDDIRRQRSPYYEAVLLELGEQGYVNTKQFLWQLIEYQERLRNEQGPDAPISFKPRLLESSQKIDVLQNILKNSETAHYKGNFGQEIDGFIQLSVHFGFGSNDWWWLAEQIFVQAVNTSSQFWIDGGKKQAIIKYFYGKFLLENMKIKEKSKKLLIEARHISIGKTWTPPKEIGYKQETIFVECCNLLFTILLSEAKEIMDSDPLTASRICGIAEKRALDACNHKGQADAFLLEGLCEIEAGDANTALATLLKALLLYTRIDNQEGVCETRIHIALAFLKLGKPDKTKNNLEMLLECALNQNLPYYVAQAYRFLGEFYLNQGQPHLATPMLLKAAQIFHEISDFLNREQAKNLAAISAGQELISKYSELILKCGKNRENVIKLARWKDTRELFWSESTDKTGSKLSYVSLLHFIDDELEEKPSQSYSKSQASSTNSNEKVIEIIEMDI</sequence>
<dbReference type="SUPFAM" id="SSF48452">
    <property type="entry name" value="TPR-like"/>
    <property type="match status" value="1"/>
</dbReference>
<evidence type="ECO:0000256" key="3">
    <source>
        <dbReference type="ARBA" id="ARBA00022737"/>
    </source>
</evidence>
<comment type="subcellular location">
    <subcellularLocation>
        <location evidence="1">Cytoplasm</location>
    </subcellularLocation>
</comment>
<evidence type="ECO:0000256" key="6">
    <source>
        <dbReference type="ARBA" id="ARBA00044739"/>
    </source>
</evidence>
<dbReference type="PANTHER" id="PTHR46630">
    <property type="entry name" value="TETRATRICOPEPTIDE REPEAT PROTEIN 29"/>
    <property type="match status" value="1"/>
</dbReference>
<accession>A0AAN7SRF1</accession>
<proteinExistence type="predicted"/>
<name>A0AAN7SRF1_9COLE</name>
<evidence type="ECO:0000256" key="4">
    <source>
        <dbReference type="ARBA" id="ARBA00022803"/>
    </source>
</evidence>
<evidence type="ECO:0000313" key="8">
    <source>
        <dbReference type="Proteomes" id="UP001353858"/>
    </source>
</evidence>
<dbReference type="PANTHER" id="PTHR46630:SF1">
    <property type="entry name" value="TETRATRICOPEPTIDE REPEAT PROTEIN 29"/>
    <property type="match status" value="1"/>
</dbReference>
<dbReference type="GO" id="GO:0003341">
    <property type="term" value="P:cilium movement"/>
    <property type="evidence" value="ECO:0007669"/>
    <property type="project" value="TreeGrafter"/>
</dbReference>
<dbReference type="InterPro" id="IPR051476">
    <property type="entry name" value="Bac_ResReg_Asp_Phosphatase"/>
</dbReference>
<dbReference type="InterPro" id="IPR011990">
    <property type="entry name" value="TPR-like_helical_dom_sf"/>
</dbReference>
<evidence type="ECO:0000256" key="5">
    <source>
        <dbReference type="ARBA" id="ARBA00040665"/>
    </source>
</evidence>
<keyword evidence="4" id="KW-0802">TPR repeat</keyword>
<gene>
    <name evidence="7" type="ORF">RN001_002934</name>
</gene>
<dbReference type="EMBL" id="JARPUR010000001">
    <property type="protein sequence ID" value="KAK4886663.1"/>
    <property type="molecule type" value="Genomic_DNA"/>
</dbReference>
<reference evidence="8" key="1">
    <citation type="submission" date="2023-01" db="EMBL/GenBank/DDBJ databases">
        <title>Key to firefly adult light organ development and bioluminescence: homeobox transcription factors regulate luciferase expression and transportation to peroxisome.</title>
        <authorList>
            <person name="Fu X."/>
        </authorList>
    </citation>
    <scope>NUCLEOTIDE SEQUENCE [LARGE SCALE GENOMIC DNA]</scope>
</reference>
<keyword evidence="3" id="KW-0677">Repeat</keyword>
<evidence type="ECO:0000256" key="2">
    <source>
        <dbReference type="ARBA" id="ARBA00022490"/>
    </source>
</evidence>
<evidence type="ECO:0000256" key="1">
    <source>
        <dbReference type="ARBA" id="ARBA00004496"/>
    </source>
</evidence>
<dbReference type="GO" id="GO:0005929">
    <property type="term" value="C:cilium"/>
    <property type="evidence" value="ECO:0007669"/>
    <property type="project" value="TreeGrafter"/>
</dbReference>
<keyword evidence="8" id="KW-1185">Reference proteome</keyword>
<evidence type="ECO:0000313" key="7">
    <source>
        <dbReference type="EMBL" id="KAK4886663.1"/>
    </source>
</evidence>
<keyword evidence="2" id="KW-0963">Cytoplasm</keyword>
<dbReference type="AlphaFoldDB" id="A0AAN7SRF1"/>
<dbReference type="Proteomes" id="UP001353858">
    <property type="component" value="Unassembled WGS sequence"/>
</dbReference>
<comment type="caution">
    <text evidence="7">The sequence shown here is derived from an EMBL/GenBank/DDBJ whole genome shotgun (WGS) entry which is preliminary data.</text>
</comment>
<organism evidence="7 8">
    <name type="scientific">Aquatica leii</name>
    <dbReference type="NCBI Taxonomy" id="1421715"/>
    <lineage>
        <taxon>Eukaryota</taxon>
        <taxon>Metazoa</taxon>
        <taxon>Ecdysozoa</taxon>
        <taxon>Arthropoda</taxon>
        <taxon>Hexapoda</taxon>
        <taxon>Insecta</taxon>
        <taxon>Pterygota</taxon>
        <taxon>Neoptera</taxon>
        <taxon>Endopterygota</taxon>
        <taxon>Coleoptera</taxon>
        <taxon>Polyphaga</taxon>
        <taxon>Elateriformia</taxon>
        <taxon>Elateroidea</taxon>
        <taxon>Lampyridae</taxon>
        <taxon>Luciolinae</taxon>
        <taxon>Aquatica</taxon>
    </lineage>
</organism>
<dbReference type="Gene3D" id="1.25.40.10">
    <property type="entry name" value="Tetratricopeptide repeat domain"/>
    <property type="match status" value="1"/>
</dbReference>
<comment type="function">
    <text evidence="6">Axonemal protein which is implicated in axonemal and/or peri-axonemal structure assembly and regulates flagellum assembly and beating and therefore sperm motility.</text>
</comment>
<dbReference type="GO" id="GO:0005737">
    <property type="term" value="C:cytoplasm"/>
    <property type="evidence" value="ECO:0007669"/>
    <property type="project" value="UniProtKB-SubCell"/>
</dbReference>